<accession>A0A6S6TUF1</accession>
<proteinExistence type="predicted"/>
<reference evidence="1" key="1">
    <citation type="submission" date="2020-01" db="EMBL/GenBank/DDBJ databases">
        <authorList>
            <person name="Meier V. D."/>
            <person name="Meier V D."/>
        </authorList>
    </citation>
    <scope>NUCLEOTIDE SEQUENCE</scope>
    <source>
        <strain evidence="1">HLG_WM_MAG_09</strain>
    </source>
</reference>
<organism evidence="1">
    <name type="scientific">uncultured Thiotrichaceae bacterium</name>
    <dbReference type="NCBI Taxonomy" id="298394"/>
    <lineage>
        <taxon>Bacteria</taxon>
        <taxon>Pseudomonadati</taxon>
        <taxon>Pseudomonadota</taxon>
        <taxon>Gammaproteobacteria</taxon>
        <taxon>Thiotrichales</taxon>
        <taxon>Thiotrichaceae</taxon>
        <taxon>environmental samples</taxon>
    </lineage>
</organism>
<dbReference type="InterPro" id="IPR005368">
    <property type="entry name" value="UPF0175"/>
</dbReference>
<evidence type="ECO:0000313" key="1">
    <source>
        <dbReference type="EMBL" id="CAA6824362.1"/>
    </source>
</evidence>
<protein>
    <submittedName>
        <fullName evidence="1">Uncharacterized protein</fullName>
    </submittedName>
</protein>
<dbReference type="Pfam" id="PF03683">
    <property type="entry name" value="UPF0175"/>
    <property type="match status" value="1"/>
</dbReference>
<dbReference type="AlphaFoldDB" id="A0A6S6TUF1"/>
<name>A0A6S6TUF1_9GAMM</name>
<dbReference type="EMBL" id="CACVAT010000390">
    <property type="protein sequence ID" value="CAA6824362.1"/>
    <property type="molecule type" value="Genomic_DNA"/>
</dbReference>
<gene>
    <name evidence="1" type="ORF">HELGO_WM43326</name>
</gene>
<sequence length="82" mass="8850">MQITLDIPEQFSLEQSLPEIGSTLKLYAALALFQAGKLSAGAATELAGISRYDFMAACKKQGIPTINYSPEDLHAELKGLLH</sequence>